<organism evidence="3 4">
    <name type="scientific">Gibbsiella quercinecans</name>
    <dbReference type="NCBI Taxonomy" id="929813"/>
    <lineage>
        <taxon>Bacteria</taxon>
        <taxon>Pseudomonadati</taxon>
        <taxon>Pseudomonadota</taxon>
        <taxon>Gammaproteobacteria</taxon>
        <taxon>Enterobacterales</taxon>
        <taxon>Yersiniaceae</taxon>
        <taxon>Gibbsiella</taxon>
    </lineage>
</organism>
<protein>
    <recommendedName>
        <fullName evidence="2">HTH luxR-type domain-containing protein</fullName>
    </recommendedName>
</protein>
<gene>
    <name evidence="3" type="ORF">AWC35_07170</name>
</gene>
<name>A0A250AZ08_9GAMM</name>
<evidence type="ECO:0000256" key="1">
    <source>
        <dbReference type="ARBA" id="ARBA00023125"/>
    </source>
</evidence>
<evidence type="ECO:0000313" key="4">
    <source>
        <dbReference type="Proteomes" id="UP000217182"/>
    </source>
</evidence>
<dbReference type="Proteomes" id="UP000217182">
    <property type="component" value="Chromosome"/>
</dbReference>
<accession>A0A250AZ08</accession>
<proteinExistence type="predicted"/>
<sequence length="170" mass="19290">MGEIRVIILGGDAFMTAGVKRIISCLAMPKNMFEVRNGGVVDCLTANRTDYQRTIVIGPRHLLNVISLFPNDISVIAACNRISVDEFVQLLSGRSISRVQMRLSYIPRLTKVERRYCLLLAQGVSVEQMAILFHCGRKNISNIKAKVMMKWRCQNTLEFYKLLLTLLEII</sequence>
<evidence type="ECO:0000259" key="2">
    <source>
        <dbReference type="SMART" id="SM00421"/>
    </source>
</evidence>
<dbReference type="KEGG" id="gqu:AWC35_07170"/>
<dbReference type="RefSeq" id="WP_095845749.1">
    <property type="nucleotide sequence ID" value="NZ_CP014136.1"/>
</dbReference>
<dbReference type="GO" id="GO:0003677">
    <property type="term" value="F:DNA binding"/>
    <property type="evidence" value="ECO:0007669"/>
    <property type="project" value="UniProtKB-KW"/>
</dbReference>
<dbReference type="InterPro" id="IPR000792">
    <property type="entry name" value="Tscrpt_reg_LuxR_C"/>
</dbReference>
<feature type="domain" description="HTH luxR-type" evidence="2">
    <location>
        <begin position="106"/>
        <end position="163"/>
    </location>
</feature>
<dbReference type="AlphaFoldDB" id="A0A250AZ08"/>
<dbReference type="GO" id="GO:0006355">
    <property type="term" value="P:regulation of DNA-templated transcription"/>
    <property type="evidence" value="ECO:0007669"/>
    <property type="project" value="InterPro"/>
</dbReference>
<keyword evidence="1" id="KW-0238">DNA-binding</keyword>
<dbReference type="SUPFAM" id="SSF46894">
    <property type="entry name" value="C-terminal effector domain of the bipartite response regulators"/>
    <property type="match status" value="1"/>
</dbReference>
<dbReference type="InterPro" id="IPR016032">
    <property type="entry name" value="Sig_transdc_resp-reg_C-effctor"/>
</dbReference>
<dbReference type="OrthoDB" id="9908401at2"/>
<dbReference type="SMART" id="SM00421">
    <property type="entry name" value="HTH_LUXR"/>
    <property type="match status" value="1"/>
</dbReference>
<dbReference type="EMBL" id="CP014136">
    <property type="protein sequence ID" value="ATA19147.1"/>
    <property type="molecule type" value="Genomic_DNA"/>
</dbReference>
<keyword evidence="4" id="KW-1185">Reference proteome</keyword>
<evidence type="ECO:0000313" key="3">
    <source>
        <dbReference type="EMBL" id="ATA19147.1"/>
    </source>
</evidence>
<reference evidence="3 4" key="1">
    <citation type="submission" date="2016-01" db="EMBL/GenBank/DDBJ databases">
        <authorList>
            <person name="Oliw E.H."/>
        </authorList>
    </citation>
    <scope>NUCLEOTIDE SEQUENCE [LARGE SCALE GENOMIC DNA]</scope>
    <source>
        <strain evidence="3 4">FRB97</strain>
    </source>
</reference>